<dbReference type="AlphaFoldDB" id="A0A506U539"/>
<dbReference type="Pfam" id="PF13521">
    <property type="entry name" value="AAA_28"/>
    <property type="match status" value="1"/>
</dbReference>
<proteinExistence type="predicted"/>
<gene>
    <name evidence="2" type="ORF">FJU08_17390</name>
</gene>
<evidence type="ECO:0000259" key="1">
    <source>
        <dbReference type="Pfam" id="PF13521"/>
    </source>
</evidence>
<accession>A0A506U539</accession>
<keyword evidence="3" id="KW-1185">Reference proteome</keyword>
<sequence length="176" mass="18795">MDRFILISGCSGGGKSSLVDALAARGFNTVSEPGRRIVAAEISGDGANLPWKNPSGFALRLVAVALSDYAAATRLAGPVFFDRGLVDAISALSHATGQAADIARAQRHFCHRQVFMAPPWPEIYAQDGERRHGLASAIEEYQRLAAFYPALGYEVVPLPKTDIAARADFVLARLGL</sequence>
<evidence type="ECO:0000313" key="2">
    <source>
        <dbReference type="EMBL" id="TPW28578.1"/>
    </source>
</evidence>
<dbReference type="OrthoDB" id="5638848at2"/>
<dbReference type="Proteomes" id="UP000318801">
    <property type="component" value="Unassembled WGS sequence"/>
</dbReference>
<dbReference type="InterPro" id="IPR038727">
    <property type="entry name" value="NadR/Ttd14_AAA_dom"/>
</dbReference>
<reference evidence="2 3" key="1">
    <citation type="submission" date="2019-06" db="EMBL/GenBank/DDBJ databases">
        <authorList>
            <person name="Li M."/>
        </authorList>
    </citation>
    <scope>NUCLEOTIDE SEQUENCE [LARGE SCALE GENOMIC DNA]</scope>
    <source>
        <strain evidence="2 3">BGMRC2036</strain>
    </source>
</reference>
<dbReference type="InterPro" id="IPR027417">
    <property type="entry name" value="P-loop_NTPase"/>
</dbReference>
<dbReference type="Gene3D" id="3.40.50.300">
    <property type="entry name" value="P-loop containing nucleotide triphosphate hydrolases"/>
    <property type="match status" value="1"/>
</dbReference>
<comment type="caution">
    <text evidence="2">The sequence shown here is derived from an EMBL/GenBank/DDBJ whole genome shotgun (WGS) entry which is preliminary data.</text>
</comment>
<dbReference type="SUPFAM" id="SSF52540">
    <property type="entry name" value="P-loop containing nucleoside triphosphate hydrolases"/>
    <property type="match status" value="1"/>
</dbReference>
<feature type="domain" description="NadR/Ttd14 AAA" evidence="1">
    <location>
        <begin position="5"/>
        <end position="166"/>
    </location>
</feature>
<dbReference type="EMBL" id="VHLG01000012">
    <property type="protein sequence ID" value="TPW28578.1"/>
    <property type="molecule type" value="Genomic_DNA"/>
</dbReference>
<name>A0A506U539_9HYPH</name>
<evidence type="ECO:0000313" key="3">
    <source>
        <dbReference type="Proteomes" id="UP000318801"/>
    </source>
</evidence>
<dbReference type="RefSeq" id="WP_141150296.1">
    <property type="nucleotide sequence ID" value="NZ_VHLG01000012.1"/>
</dbReference>
<protein>
    <submittedName>
        <fullName evidence="2">ATPase</fullName>
    </submittedName>
</protein>
<organism evidence="2 3">
    <name type="scientific">Martelella alba</name>
    <dbReference type="NCBI Taxonomy" id="2590451"/>
    <lineage>
        <taxon>Bacteria</taxon>
        <taxon>Pseudomonadati</taxon>
        <taxon>Pseudomonadota</taxon>
        <taxon>Alphaproteobacteria</taxon>
        <taxon>Hyphomicrobiales</taxon>
        <taxon>Aurantimonadaceae</taxon>
        <taxon>Martelella</taxon>
    </lineage>
</organism>